<dbReference type="SUPFAM" id="SSF51905">
    <property type="entry name" value="FAD/NAD(P)-binding domain"/>
    <property type="match status" value="2"/>
</dbReference>
<keyword evidence="4" id="KW-0560">Oxidoreductase</keyword>
<dbReference type="Gene3D" id="3.30.390.30">
    <property type="match status" value="1"/>
</dbReference>
<keyword evidence="8" id="KW-1185">Reference proteome</keyword>
<dbReference type="RefSeq" id="WP_130476805.1">
    <property type="nucleotide sequence ID" value="NZ_SFCC01000009.1"/>
</dbReference>
<dbReference type="GO" id="GO:0005737">
    <property type="term" value="C:cytoplasm"/>
    <property type="evidence" value="ECO:0007669"/>
    <property type="project" value="TreeGrafter"/>
</dbReference>
<dbReference type="InterPro" id="IPR028202">
    <property type="entry name" value="Reductase_C"/>
</dbReference>
<keyword evidence="2" id="KW-0285">Flavoprotein</keyword>
<comment type="cofactor">
    <cofactor evidence="1">
        <name>FAD</name>
        <dbReference type="ChEBI" id="CHEBI:57692"/>
    </cofactor>
</comment>
<dbReference type="Proteomes" id="UP000292003">
    <property type="component" value="Unassembled WGS sequence"/>
</dbReference>
<dbReference type="AlphaFoldDB" id="A0A4Q7J670"/>
<dbReference type="Pfam" id="PF07992">
    <property type="entry name" value="Pyr_redox_2"/>
    <property type="match status" value="1"/>
</dbReference>
<protein>
    <submittedName>
        <fullName evidence="7">NAD(P)/FAD-dependent oxidoreductase</fullName>
    </submittedName>
</protein>
<dbReference type="InterPro" id="IPR016156">
    <property type="entry name" value="FAD/NAD-linked_Rdtase_dimer_sf"/>
</dbReference>
<dbReference type="PANTHER" id="PTHR43557">
    <property type="entry name" value="APOPTOSIS-INDUCING FACTOR 1"/>
    <property type="match status" value="1"/>
</dbReference>
<feature type="domain" description="FAD/NAD(P)-binding" evidence="5">
    <location>
        <begin position="5"/>
        <end position="275"/>
    </location>
</feature>
<dbReference type="PANTHER" id="PTHR43557:SF2">
    <property type="entry name" value="RIESKE DOMAIN-CONTAINING PROTEIN-RELATED"/>
    <property type="match status" value="1"/>
</dbReference>
<dbReference type="InterPro" id="IPR050446">
    <property type="entry name" value="FAD-oxidoreductase/Apoptosis"/>
</dbReference>
<name>A0A4Q7J670_9PSEU</name>
<feature type="domain" description="Reductase C-terminal" evidence="6">
    <location>
        <begin position="294"/>
        <end position="360"/>
    </location>
</feature>
<evidence type="ECO:0000259" key="6">
    <source>
        <dbReference type="Pfam" id="PF14759"/>
    </source>
</evidence>
<dbReference type="GO" id="GO:0016651">
    <property type="term" value="F:oxidoreductase activity, acting on NAD(P)H"/>
    <property type="evidence" value="ECO:0007669"/>
    <property type="project" value="TreeGrafter"/>
</dbReference>
<dbReference type="SUPFAM" id="SSF55424">
    <property type="entry name" value="FAD/NAD-linked reductases, dimerisation (C-terminal) domain"/>
    <property type="match status" value="1"/>
</dbReference>
<dbReference type="PRINTS" id="PR00368">
    <property type="entry name" value="FADPNR"/>
</dbReference>
<comment type="caution">
    <text evidence="7">The sequence shown here is derived from an EMBL/GenBank/DDBJ whole genome shotgun (WGS) entry which is preliminary data.</text>
</comment>
<accession>A0A4Q7J670</accession>
<proteinExistence type="predicted"/>
<dbReference type="InterPro" id="IPR036188">
    <property type="entry name" value="FAD/NAD-bd_sf"/>
</dbReference>
<evidence type="ECO:0000313" key="7">
    <source>
        <dbReference type="EMBL" id="RZQ62378.1"/>
    </source>
</evidence>
<dbReference type="Gene3D" id="3.50.50.60">
    <property type="entry name" value="FAD/NAD(P)-binding domain"/>
    <property type="match status" value="3"/>
</dbReference>
<evidence type="ECO:0000256" key="3">
    <source>
        <dbReference type="ARBA" id="ARBA00022827"/>
    </source>
</evidence>
<evidence type="ECO:0000256" key="4">
    <source>
        <dbReference type="ARBA" id="ARBA00023002"/>
    </source>
</evidence>
<evidence type="ECO:0000256" key="1">
    <source>
        <dbReference type="ARBA" id="ARBA00001974"/>
    </source>
</evidence>
<evidence type="ECO:0000259" key="5">
    <source>
        <dbReference type="Pfam" id="PF07992"/>
    </source>
</evidence>
<dbReference type="Pfam" id="PF14759">
    <property type="entry name" value="Reductase_C"/>
    <property type="match status" value="1"/>
</dbReference>
<evidence type="ECO:0000313" key="8">
    <source>
        <dbReference type="Proteomes" id="UP000292003"/>
    </source>
</evidence>
<reference evidence="7 8" key="1">
    <citation type="submission" date="2019-02" db="EMBL/GenBank/DDBJ databases">
        <title>Draft genome sequence of Amycolatopsis sp. 8-3EHSu isolated from roots of Suaeda maritima.</title>
        <authorList>
            <person name="Duangmal K."/>
            <person name="Chantavorakit T."/>
        </authorList>
    </citation>
    <scope>NUCLEOTIDE SEQUENCE [LARGE SCALE GENOMIC DNA]</scope>
    <source>
        <strain evidence="7 8">8-3EHSu</strain>
    </source>
</reference>
<dbReference type="InterPro" id="IPR023753">
    <property type="entry name" value="FAD/NAD-binding_dom"/>
</dbReference>
<evidence type="ECO:0000256" key="2">
    <source>
        <dbReference type="ARBA" id="ARBA00022630"/>
    </source>
</evidence>
<organism evidence="7 8">
    <name type="scientific">Amycolatopsis suaedae</name>
    <dbReference type="NCBI Taxonomy" id="2510978"/>
    <lineage>
        <taxon>Bacteria</taxon>
        <taxon>Bacillati</taxon>
        <taxon>Actinomycetota</taxon>
        <taxon>Actinomycetes</taxon>
        <taxon>Pseudonocardiales</taxon>
        <taxon>Pseudonocardiaceae</taxon>
        <taxon>Amycolatopsis</taxon>
    </lineage>
</organism>
<dbReference type="EMBL" id="SFCC01000009">
    <property type="protein sequence ID" value="RZQ62378.1"/>
    <property type="molecule type" value="Genomic_DNA"/>
</dbReference>
<dbReference type="OrthoDB" id="4475657at2"/>
<sequence length="367" mass="39511">MIPSDVLIIGASVGGLTVAEALRHKGFRGRIRIVGDEPHPPYDRPPLSKEILTGKAPAGPPVLRTPGRLDALDAKWLLGRRAVRLRHDTRVVELDDGRALSYDVLVIATGSMAKPHGTARTLRTVDDALALRAELHTARHVAVLGAGVLGCEVAAAARTLGRRVTLIGREPVPMAGRLGPTLGAYLADLHRDRGVRLRTGSDTGDADLVVAAVGSEPATGWLDNSGLRIDDGVRCDSHLRAAPSVYAVGDVARWSDHPDDVGIRLETRTNATEQGLVAAANILGADRLYRPVPYFWTEQYEIRIQVHGVVTPHARIRVVDGDLRLGRFLALAEADGTTTAAIGWNHPLGVRQAHRLLRGDLTTTRNR</sequence>
<keyword evidence="3" id="KW-0274">FAD</keyword>
<gene>
    <name evidence="7" type="ORF">EWH70_19100</name>
</gene>